<dbReference type="EMBL" id="CP088295">
    <property type="protein sequence ID" value="UUY06342.1"/>
    <property type="molecule type" value="Genomic_DNA"/>
</dbReference>
<gene>
    <name evidence="3" type="ORF">LRS13_19690</name>
</gene>
<dbReference type="Gene3D" id="3.40.50.150">
    <property type="entry name" value="Vaccinia Virus protein VP39"/>
    <property type="match status" value="1"/>
</dbReference>
<keyword evidence="4" id="KW-1185">Reference proteome</keyword>
<evidence type="ECO:0000313" key="4">
    <source>
        <dbReference type="Proteomes" id="UP001058860"/>
    </source>
</evidence>
<keyword evidence="2" id="KW-0808">Transferase</keyword>
<keyword evidence="1 3" id="KW-0489">Methyltransferase</keyword>
<dbReference type="GO" id="GO:0005840">
    <property type="term" value="C:ribosome"/>
    <property type="evidence" value="ECO:0007669"/>
    <property type="project" value="UniProtKB-KW"/>
</dbReference>
<protein>
    <submittedName>
        <fullName evidence="3">50S ribosomal protein L11 methyltransferase</fullName>
    </submittedName>
</protein>
<dbReference type="GO" id="GO:0032259">
    <property type="term" value="P:methylation"/>
    <property type="evidence" value="ECO:0007669"/>
    <property type="project" value="UniProtKB-KW"/>
</dbReference>
<evidence type="ECO:0000256" key="1">
    <source>
        <dbReference type="ARBA" id="ARBA00022603"/>
    </source>
</evidence>
<dbReference type="Pfam" id="PF06325">
    <property type="entry name" value="PrmA"/>
    <property type="match status" value="1"/>
</dbReference>
<proteinExistence type="predicted"/>
<dbReference type="SUPFAM" id="SSF53335">
    <property type="entry name" value="S-adenosyl-L-methionine-dependent methyltransferases"/>
    <property type="match status" value="1"/>
</dbReference>
<reference evidence="4" key="1">
    <citation type="submission" date="2021-11" db="EMBL/GenBank/DDBJ databases">
        <title>Cultivation dependent microbiological survey of springs from the worlds oldest radium mine currently devoted to the extraction of radon-saturated water.</title>
        <authorList>
            <person name="Kapinusova G."/>
            <person name="Smrhova T."/>
            <person name="Strejcek M."/>
            <person name="Suman J."/>
            <person name="Jani K."/>
            <person name="Pajer P."/>
            <person name="Uhlik O."/>
        </authorList>
    </citation>
    <scope>NUCLEOTIDE SEQUENCE [LARGE SCALE GENOMIC DNA]</scope>
    <source>
        <strain evidence="4">J379</strain>
    </source>
</reference>
<sequence length="180" mass="18686">MHVRPPWAEPAPAGVLDIAIDPGQAFGTGAHDTTRLCLELLLGLEPGGELMDLGCGSGVLAIAAAKLGWDPVRGVDHELESVEATRENAAANGVEVEVSRFDLLRDGPAPTAPTVVANLLRPLLLAVARAGFRGDVPSRLIISGLLREQADEAAAAFGAHGLQEHARLAGGDWAAVLLCR</sequence>
<name>A0ABY5PP48_9ACTN</name>
<dbReference type="Proteomes" id="UP001058860">
    <property type="component" value="Chromosome"/>
</dbReference>
<dbReference type="GO" id="GO:0008168">
    <property type="term" value="F:methyltransferase activity"/>
    <property type="evidence" value="ECO:0007669"/>
    <property type="project" value="UniProtKB-KW"/>
</dbReference>
<dbReference type="InterPro" id="IPR029063">
    <property type="entry name" value="SAM-dependent_MTases_sf"/>
</dbReference>
<organism evidence="3 4">
    <name type="scientific">Svornostia abyssi</name>
    <dbReference type="NCBI Taxonomy" id="2898438"/>
    <lineage>
        <taxon>Bacteria</taxon>
        <taxon>Bacillati</taxon>
        <taxon>Actinomycetota</taxon>
        <taxon>Thermoleophilia</taxon>
        <taxon>Solirubrobacterales</taxon>
        <taxon>Baekduiaceae</taxon>
        <taxon>Svornostia</taxon>
    </lineage>
</organism>
<dbReference type="PANTHER" id="PTHR43648:SF1">
    <property type="entry name" value="ELECTRON TRANSFER FLAVOPROTEIN BETA SUBUNIT LYSINE METHYLTRANSFERASE"/>
    <property type="match status" value="1"/>
</dbReference>
<keyword evidence="3" id="KW-0687">Ribonucleoprotein</keyword>
<accession>A0ABY5PP48</accession>
<dbReference type="PANTHER" id="PTHR43648">
    <property type="entry name" value="ELECTRON TRANSFER FLAVOPROTEIN BETA SUBUNIT LYSINE METHYLTRANSFERASE"/>
    <property type="match status" value="1"/>
</dbReference>
<evidence type="ECO:0000256" key="2">
    <source>
        <dbReference type="ARBA" id="ARBA00022679"/>
    </source>
</evidence>
<keyword evidence="3" id="KW-0689">Ribosomal protein</keyword>
<evidence type="ECO:0000313" key="3">
    <source>
        <dbReference type="EMBL" id="UUY06342.1"/>
    </source>
</evidence>
<dbReference type="InterPro" id="IPR050078">
    <property type="entry name" value="Ribosomal_L11_MeTrfase_PrmA"/>
</dbReference>